<evidence type="ECO:0000256" key="1">
    <source>
        <dbReference type="ARBA" id="ARBA00012486"/>
    </source>
</evidence>
<dbReference type="GO" id="GO:0061631">
    <property type="term" value="F:ubiquitin conjugating enzyme activity"/>
    <property type="evidence" value="ECO:0007669"/>
    <property type="project" value="UniProtKB-EC"/>
</dbReference>
<gene>
    <name evidence="7" type="ORF">JKP88DRAFT_223776</name>
</gene>
<reference evidence="7" key="1">
    <citation type="submission" date="2021-02" db="EMBL/GenBank/DDBJ databases">
        <title>First Annotated Genome of the Yellow-green Alga Tribonema minus.</title>
        <authorList>
            <person name="Mahan K.M."/>
        </authorList>
    </citation>
    <scope>NUCLEOTIDE SEQUENCE</scope>
    <source>
        <strain evidence="7">UTEX B ZZ1240</strain>
    </source>
</reference>
<sequence length="147" mass="16579">MARRLTKELAELKRSPLDWCTCEPQEDDILQWTATIVGPDGTPYEGGIFNISLEFPAEYPFKAPKVKFQTRIYHPHVRTATGEICADVLLNNWGPTLNVTFVLNTIRQMLIEPSTESPLEPEIGRLLIEDKQAFIKNAAKCTAEFAS</sequence>
<evidence type="ECO:0000256" key="2">
    <source>
        <dbReference type="ARBA" id="ARBA00022679"/>
    </source>
</evidence>
<evidence type="ECO:0000256" key="3">
    <source>
        <dbReference type="ARBA" id="ARBA00022741"/>
    </source>
</evidence>
<feature type="domain" description="UBC core" evidence="6">
    <location>
        <begin position="1"/>
        <end position="147"/>
    </location>
</feature>
<keyword evidence="5" id="KW-0067">ATP-binding</keyword>
<dbReference type="EMBL" id="JAFCMP010000434">
    <property type="protein sequence ID" value="KAG5179924.1"/>
    <property type="molecule type" value="Genomic_DNA"/>
</dbReference>
<dbReference type="FunFam" id="3.10.110.10:FF:000060">
    <property type="entry name" value="Ubiquitin conjugating enzyme (UbcB)"/>
    <property type="match status" value="1"/>
</dbReference>
<proteinExistence type="predicted"/>
<keyword evidence="8" id="KW-1185">Reference proteome</keyword>
<dbReference type="InterPro" id="IPR000608">
    <property type="entry name" value="UBC"/>
</dbReference>
<dbReference type="Proteomes" id="UP000664859">
    <property type="component" value="Unassembled WGS sequence"/>
</dbReference>
<keyword evidence="3" id="KW-0547">Nucleotide-binding</keyword>
<organism evidence="7 8">
    <name type="scientific">Tribonema minus</name>
    <dbReference type="NCBI Taxonomy" id="303371"/>
    <lineage>
        <taxon>Eukaryota</taxon>
        <taxon>Sar</taxon>
        <taxon>Stramenopiles</taxon>
        <taxon>Ochrophyta</taxon>
        <taxon>PX clade</taxon>
        <taxon>Xanthophyceae</taxon>
        <taxon>Tribonematales</taxon>
        <taxon>Tribonemataceae</taxon>
        <taxon>Tribonema</taxon>
    </lineage>
</organism>
<dbReference type="AlphaFoldDB" id="A0A835YRR6"/>
<dbReference type="OrthoDB" id="7851174at2759"/>
<dbReference type="InterPro" id="IPR016135">
    <property type="entry name" value="UBQ-conjugating_enzyme/RWD"/>
</dbReference>
<dbReference type="SMART" id="SM00212">
    <property type="entry name" value="UBCc"/>
    <property type="match status" value="1"/>
</dbReference>
<evidence type="ECO:0000259" key="6">
    <source>
        <dbReference type="PROSITE" id="PS50127"/>
    </source>
</evidence>
<dbReference type="InterPro" id="IPR050113">
    <property type="entry name" value="Ub_conjugating_enzyme"/>
</dbReference>
<evidence type="ECO:0000313" key="8">
    <source>
        <dbReference type="Proteomes" id="UP000664859"/>
    </source>
</evidence>
<dbReference type="GO" id="GO:0005524">
    <property type="term" value="F:ATP binding"/>
    <property type="evidence" value="ECO:0007669"/>
    <property type="project" value="UniProtKB-KW"/>
</dbReference>
<dbReference type="Pfam" id="PF00179">
    <property type="entry name" value="UQ_con"/>
    <property type="match status" value="1"/>
</dbReference>
<dbReference type="PANTHER" id="PTHR24067">
    <property type="entry name" value="UBIQUITIN-CONJUGATING ENZYME E2"/>
    <property type="match status" value="1"/>
</dbReference>
<name>A0A835YRR6_9STRA</name>
<evidence type="ECO:0000256" key="5">
    <source>
        <dbReference type="ARBA" id="ARBA00022840"/>
    </source>
</evidence>
<comment type="caution">
    <text evidence="7">The sequence shown here is derived from an EMBL/GenBank/DDBJ whole genome shotgun (WGS) entry which is preliminary data.</text>
</comment>
<dbReference type="PROSITE" id="PS50127">
    <property type="entry name" value="UBC_2"/>
    <property type="match status" value="1"/>
</dbReference>
<protein>
    <recommendedName>
        <fullName evidence="1">E2 ubiquitin-conjugating enzyme</fullName>
        <ecNumber evidence="1">2.3.2.23</ecNumber>
    </recommendedName>
</protein>
<evidence type="ECO:0000313" key="7">
    <source>
        <dbReference type="EMBL" id="KAG5179924.1"/>
    </source>
</evidence>
<dbReference type="EC" id="2.3.2.23" evidence="1"/>
<keyword evidence="4" id="KW-0833">Ubl conjugation pathway</keyword>
<accession>A0A835YRR6</accession>
<dbReference type="SUPFAM" id="SSF54495">
    <property type="entry name" value="UBC-like"/>
    <property type="match status" value="1"/>
</dbReference>
<evidence type="ECO:0000256" key="4">
    <source>
        <dbReference type="ARBA" id="ARBA00022786"/>
    </source>
</evidence>
<keyword evidence="2" id="KW-0808">Transferase</keyword>
<dbReference type="Gene3D" id="3.10.110.10">
    <property type="entry name" value="Ubiquitin Conjugating Enzyme"/>
    <property type="match status" value="1"/>
</dbReference>